<proteinExistence type="predicted"/>
<organism evidence="2 3">
    <name type="scientific">Ganoderma sinense ZZ0214-1</name>
    <dbReference type="NCBI Taxonomy" id="1077348"/>
    <lineage>
        <taxon>Eukaryota</taxon>
        <taxon>Fungi</taxon>
        <taxon>Dikarya</taxon>
        <taxon>Basidiomycota</taxon>
        <taxon>Agaricomycotina</taxon>
        <taxon>Agaricomycetes</taxon>
        <taxon>Polyporales</taxon>
        <taxon>Polyporaceae</taxon>
        <taxon>Ganoderma</taxon>
    </lineage>
</organism>
<sequence length="221" mass="25153">MSATASSSSTSQLDAAHYSISGDSLTPSSDSDRSHSASGQTSSTSGPDDPSVAQVPNPGKPPRRKEPLKDFKWGENLVRKTLPVYTIPNWLNPSYVDVADPTEIPLCWYGVPFDRDLIYPYTERIGLASYYKEQMLRCQPGDLDVFRTWVNMVKWFEKLTGLKLDLNQVWGRPTPILTFFSNHELPRITKKQVSRIYDLLDDMDYDENSGPMWYLDQSLNY</sequence>
<feature type="compositionally biased region" description="Low complexity" evidence="1">
    <location>
        <begin position="36"/>
        <end position="46"/>
    </location>
</feature>
<reference evidence="2 3" key="1">
    <citation type="journal article" date="2015" name="Sci. Rep.">
        <title>Chromosome-level genome map provides insights into diverse defense mechanisms in the medicinal fungus Ganoderma sinense.</title>
        <authorList>
            <person name="Zhu Y."/>
            <person name="Xu J."/>
            <person name="Sun C."/>
            <person name="Zhou S."/>
            <person name="Xu H."/>
            <person name="Nelson D.R."/>
            <person name="Qian J."/>
            <person name="Song J."/>
            <person name="Luo H."/>
            <person name="Xiang L."/>
            <person name="Li Y."/>
            <person name="Xu Z."/>
            <person name="Ji A."/>
            <person name="Wang L."/>
            <person name="Lu S."/>
            <person name="Hayward A."/>
            <person name="Sun W."/>
            <person name="Li X."/>
            <person name="Schwartz D.C."/>
            <person name="Wang Y."/>
            <person name="Chen S."/>
        </authorList>
    </citation>
    <scope>NUCLEOTIDE SEQUENCE [LARGE SCALE GENOMIC DNA]</scope>
    <source>
        <strain evidence="2 3">ZZ0214-1</strain>
    </source>
</reference>
<dbReference type="Proteomes" id="UP000230002">
    <property type="component" value="Unassembled WGS sequence"/>
</dbReference>
<gene>
    <name evidence="2" type="ORF">GSI_14739</name>
</gene>
<name>A0A2G8RQ08_9APHY</name>
<keyword evidence="3" id="KW-1185">Reference proteome</keyword>
<accession>A0A2G8RQ08</accession>
<dbReference type="OrthoDB" id="2737129at2759"/>
<feature type="compositionally biased region" description="Low complexity" evidence="1">
    <location>
        <begin position="1"/>
        <end position="11"/>
    </location>
</feature>
<evidence type="ECO:0000256" key="1">
    <source>
        <dbReference type="SAM" id="MobiDB-lite"/>
    </source>
</evidence>
<evidence type="ECO:0000313" key="2">
    <source>
        <dbReference type="EMBL" id="PIL23428.1"/>
    </source>
</evidence>
<protein>
    <submittedName>
        <fullName evidence="2">Uncharacterized protein</fullName>
    </submittedName>
</protein>
<feature type="region of interest" description="Disordered" evidence="1">
    <location>
        <begin position="1"/>
        <end position="70"/>
    </location>
</feature>
<dbReference type="EMBL" id="AYKW01000068">
    <property type="protein sequence ID" value="PIL23428.1"/>
    <property type="molecule type" value="Genomic_DNA"/>
</dbReference>
<comment type="caution">
    <text evidence="2">The sequence shown here is derived from an EMBL/GenBank/DDBJ whole genome shotgun (WGS) entry which is preliminary data.</text>
</comment>
<evidence type="ECO:0000313" key="3">
    <source>
        <dbReference type="Proteomes" id="UP000230002"/>
    </source>
</evidence>
<dbReference type="AlphaFoldDB" id="A0A2G8RQ08"/>